<accession>A0A1W2BJ87</accession>
<dbReference type="InterPro" id="IPR045800">
    <property type="entry name" value="HMBD"/>
</dbReference>
<keyword evidence="3" id="KW-1185">Reference proteome</keyword>
<dbReference type="PROSITE" id="PS51257">
    <property type="entry name" value="PROKAR_LIPOPROTEIN"/>
    <property type="match status" value="1"/>
</dbReference>
<proteinExistence type="predicted"/>
<evidence type="ECO:0000259" key="1">
    <source>
        <dbReference type="Pfam" id="PF19335"/>
    </source>
</evidence>
<protein>
    <recommendedName>
        <fullName evidence="1">Heavy metal binding domain-containing protein</fullName>
    </recommendedName>
</protein>
<dbReference type="RefSeq" id="WP_200810837.1">
    <property type="nucleotide sequence ID" value="NZ_FWXO01000004.1"/>
</dbReference>
<dbReference type="AlphaFoldDB" id="A0A1W2BJ87"/>
<dbReference type="EMBL" id="FWXO01000004">
    <property type="protein sequence ID" value="SMC72933.1"/>
    <property type="molecule type" value="Genomic_DNA"/>
</dbReference>
<reference evidence="2 3" key="1">
    <citation type="submission" date="2017-04" db="EMBL/GenBank/DDBJ databases">
        <authorList>
            <person name="Afonso C.L."/>
            <person name="Miller P.J."/>
            <person name="Scott M.A."/>
            <person name="Spackman E."/>
            <person name="Goraichik I."/>
            <person name="Dimitrov K.M."/>
            <person name="Suarez D.L."/>
            <person name="Swayne D.E."/>
        </authorList>
    </citation>
    <scope>NUCLEOTIDE SEQUENCE [LARGE SCALE GENOMIC DNA]</scope>
    <source>
        <strain evidence="2 3">DSM 21164</strain>
    </source>
</reference>
<evidence type="ECO:0000313" key="3">
    <source>
        <dbReference type="Proteomes" id="UP000192360"/>
    </source>
</evidence>
<dbReference type="Proteomes" id="UP000192360">
    <property type="component" value="Unassembled WGS sequence"/>
</dbReference>
<feature type="domain" description="Heavy metal binding" evidence="1">
    <location>
        <begin position="41"/>
        <end position="66"/>
    </location>
</feature>
<gene>
    <name evidence="2" type="ORF">SAMN05660703_2450</name>
</gene>
<evidence type="ECO:0000313" key="2">
    <source>
        <dbReference type="EMBL" id="SMC72933.1"/>
    </source>
</evidence>
<sequence length="182" mass="20449">MKIKTLFLPVLIIILVFTACKDKKNETKEEVKSELVAETRYQCPMNCEDGKTYDHAGTCPVCKMELALLENDSKEMSCTMDKDGKCSCDDINCKCPKCSEHAEKMECKMGEDGKCSNPNCEMHTEKMECTMHKDGKCKCEGEKCSCKNCKEHSKKMECTMGDDGKCSNPNCAKHATETHESH</sequence>
<dbReference type="Pfam" id="PF19335">
    <property type="entry name" value="HMBD"/>
    <property type="match status" value="1"/>
</dbReference>
<organism evidence="2 3">
    <name type="scientific">Cellulophaga tyrosinoxydans</name>
    <dbReference type="NCBI Taxonomy" id="504486"/>
    <lineage>
        <taxon>Bacteria</taxon>
        <taxon>Pseudomonadati</taxon>
        <taxon>Bacteroidota</taxon>
        <taxon>Flavobacteriia</taxon>
        <taxon>Flavobacteriales</taxon>
        <taxon>Flavobacteriaceae</taxon>
        <taxon>Cellulophaga</taxon>
    </lineage>
</organism>
<dbReference type="GO" id="GO:0046872">
    <property type="term" value="F:metal ion binding"/>
    <property type="evidence" value="ECO:0007669"/>
    <property type="project" value="InterPro"/>
</dbReference>
<name>A0A1W2BJ87_9FLAO</name>